<feature type="coiled-coil region" evidence="1">
    <location>
        <begin position="599"/>
        <end position="662"/>
    </location>
</feature>
<comment type="caution">
    <text evidence="3">The sequence shown here is derived from an EMBL/GenBank/DDBJ whole genome shotgun (WGS) entry which is preliminary data.</text>
</comment>
<evidence type="ECO:0000256" key="1">
    <source>
        <dbReference type="SAM" id="Coils"/>
    </source>
</evidence>
<feature type="compositionally biased region" description="Basic and acidic residues" evidence="2">
    <location>
        <begin position="272"/>
        <end position="285"/>
    </location>
</feature>
<dbReference type="InterPro" id="IPR014729">
    <property type="entry name" value="Rossmann-like_a/b/a_fold"/>
</dbReference>
<feature type="compositionally biased region" description="Pro residues" evidence="2">
    <location>
        <begin position="320"/>
        <end position="333"/>
    </location>
</feature>
<dbReference type="InterPro" id="IPR038835">
    <property type="entry name" value="Giardin_beta-like"/>
</dbReference>
<evidence type="ECO:0000313" key="4">
    <source>
        <dbReference type="Proteomes" id="UP001141327"/>
    </source>
</evidence>
<feature type="coiled-coil region" evidence="1">
    <location>
        <begin position="708"/>
        <end position="749"/>
    </location>
</feature>
<keyword evidence="1" id="KW-0175">Coiled coil</keyword>
<organism evidence="3 4">
    <name type="scientific">Paratrimastix pyriformis</name>
    <dbReference type="NCBI Taxonomy" id="342808"/>
    <lineage>
        <taxon>Eukaryota</taxon>
        <taxon>Metamonada</taxon>
        <taxon>Preaxostyla</taxon>
        <taxon>Paratrimastigidae</taxon>
        <taxon>Paratrimastix</taxon>
    </lineage>
</organism>
<sequence length="789" mass="87497">MSIENIVAKYAPRNTTCSLCREKPSWIEFRQEAFCLECFMIHTVHLFRRTLSLCEVPFRDRSALISFQGGSHLLGSRALLRCCAAALDKRSSHWLFFKPQLIYLRGFLPPEQDDRYIQELTQFAQAPPAYLTAAGVSLPLRIVDVNAHPLIRQLCAGAPPECAGAPLDALLGAIRNKPTQEQVAALLRERILVAEARATDSIVLEPDTADAKARHMVELLCHGSLLGQQATARKVWGTAFVAPLAKVLEDELVLFMHHATSEAFASHPLALPKEKQRERAKEKAVARRGKEKGQQEAASAAPQPEPALARTDPAAAPTPAAAPPAAPTPTIPAPAIPAPAVPAPVPVPAPTTAPVPSTAVPAPVPARVVPLPVLKGQSVTEGGEAEGTLGQILQGFFADLQREFPHSVDAVLAVGRKLNTLERTDLDPARRPMTCRFFLWTQLKRLLPKEPPWMRTLPHTFPRPPSFRAKKVIVMDVRNSYVAAHLGSGLLLLTSCKVSVLFDSNFENSLVPSGEICKNSNSPSYPIRPPRREYISSLSGNLANAFFIFIFFGGAQEKLSKLQTGIEDERIGRFEAIDSQIQVMGEKIARQQESDDKKAALLREQLQRLQDGIENEKRARELLDQSKSKEIQITEQRLQLNLEVETQARKQADARVQKITEEKTVALSVEILKEARSREDLSQRQQAALASDMPKLQEKLASERSYREAQEQRLVARLKDEINLLNEAIQAERTAREEAEEALLRLLEENTTRIQADIATQKKDREVTEQSLLELLEQTCMKIDAARHL</sequence>
<feature type="compositionally biased region" description="Low complexity" evidence="2">
    <location>
        <begin position="295"/>
        <end position="319"/>
    </location>
</feature>
<proteinExistence type="predicted"/>
<evidence type="ECO:0000256" key="2">
    <source>
        <dbReference type="SAM" id="MobiDB-lite"/>
    </source>
</evidence>
<dbReference type="Proteomes" id="UP001141327">
    <property type="component" value="Unassembled WGS sequence"/>
</dbReference>
<reference evidence="3" key="1">
    <citation type="journal article" date="2022" name="bioRxiv">
        <title>Genomics of Preaxostyla Flagellates Illuminates Evolutionary Transitions and the Path Towards Mitochondrial Loss.</title>
        <authorList>
            <person name="Novak L.V.F."/>
            <person name="Treitli S.C."/>
            <person name="Pyrih J."/>
            <person name="Halakuc P."/>
            <person name="Pipaliya S.V."/>
            <person name="Vacek V."/>
            <person name="Brzon O."/>
            <person name="Soukal P."/>
            <person name="Eme L."/>
            <person name="Dacks J.B."/>
            <person name="Karnkowska A."/>
            <person name="Elias M."/>
            <person name="Hampl V."/>
        </authorList>
    </citation>
    <scope>NUCLEOTIDE SEQUENCE</scope>
    <source>
        <strain evidence="3">RCP-MX</strain>
    </source>
</reference>
<feature type="region of interest" description="Disordered" evidence="2">
    <location>
        <begin position="267"/>
        <end position="333"/>
    </location>
</feature>
<dbReference type="EMBL" id="JAPMOS010000013">
    <property type="protein sequence ID" value="KAJ4460308.1"/>
    <property type="molecule type" value="Genomic_DNA"/>
</dbReference>
<accession>A0ABQ8UPU4</accession>
<dbReference type="PANTHER" id="PTHR37027:SF2">
    <property type="entry name" value="CHROMOSOME UNDETERMINED SCAFFOLD_148, WHOLE GENOME SHOTGUN SEQUENCE"/>
    <property type="match status" value="1"/>
</dbReference>
<dbReference type="Gene3D" id="3.40.50.620">
    <property type="entry name" value="HUPs"/>
    <property type="match status" value="1"/>
</dbReference>
<keyword evidence="4" id="KW-1185">Reference proteome</keyword>
<evidence type="ECO:0000313" key="3">
    <source>
        <dbReference type="EMBL" id="KAJ4460308.1"/>
    </source>
</evidence>
<protein>
    <submittedName>
        <fullName evidence="3">IQ calmodulin-binding motif protein</fullName>
    </submittedName>
</protein>
<gene>
    <name evidence="3" type="ORF">PAPYR_3315</name>
</gene>
<dbReference type="PANTHER" id="PTHR37027">
    <property type="entry name" value="KDE4"/>
    <property type="match status" value="1"/>
</dbReference>
<name>A0ABQ8UPU4_9EUKA</name>